<proteinExistence type="predicted"/>
<evidence type="ECO:0000259" key="3">
    <source>
        <dbReference type="Pfam" id="PF19327"/>
    </source>
</evidence>
<accession>A0ABR1KH50</accession>
<dbReference type="PANTHER" id="PTHR38420">
    <property type="entry name" value="AP-4-A PHOSPHORYLASE II"/>
    <property type="match status" value="1"/>
</dbReference>
<dbReference type="EMBL" id="JBBPHU010000008">
    <property type="protein sequence ID" value="KAK7514751.1"/>
    <property type="molecule type" value="Genomic_DNA"/>
</dbReference>
<evidence type="ECO:0000256" key="1">
    <source>
        <dbReference type="SAM" id="MobiDB-lite"/>
    </source>
</evidence>
<evidence type="ECO:0000313" key="5">
    <source>
        <dbReference type="Proteomes" id="UP001363622"/>
    </source>
</evidence>
<reference evidence="4 5" key="1">
    <citation type="submission" date="2024-04" db="EMBL/GenBank/DDBJ databases">
        <title>Phyllosticta paracitricarpa is synonymous to the EU quarantine fungus P. citricarpa based on phylogenomic analyses.</title>
        <authorList>
            <consortium name="Lawrence Berkeley National Laboratory"/>
            <person name="Van Ingen-Buijs V.A."/>
            <person name="Van Westerhoven A.C."/>
            <person name="Haridas S."/>
            <person name="Skiadas P."/>
            <person name="Martin F."/>
            <person name="Groenewald J.Z."/>
            <person name="Crous P.W."/>
            <person name="Seidl M.F."/>
        </authorList>
    </citation>
    <scope>NUCLEOTIDE SEQUENCE [LARGE SCALE GENOMIC DNA]</scope>
    <source>
        <strain evidence="4 5">CBS 123371</strain>
    </source>
</reference>
<sequence>MRVNLPRPLPDLVETQFSAASQNGSLIFSATEVCTINTTAGIPFQLRYCPALAKKPTADASSTPEDTPKKKFDPFESPSPDLFVAAIPEPDAPTHILVLNKYPVIRDHLIIATKKNKPQTHILERGDLAATYSCLTEWERAKGPDAKLFAFFNSGEHSGASQPHRHLQFLPVDNMYSGVETKGWELLVDRVLNSSYIGSTGFVSNPGLPFSHFAFRIPPNPSAAVLHTIYTALYSTAVDYVRRYISNHPGELTLHSTEDGSSSISYNLAITTSAMVICPRRRGGDKLRLEDGTELDLVELNGTVLGGTLMVKESNQWEALRNDTGVLTRLLEKIGIPWENGESQSQL</sequence>
<evidence type="ECO:0000259" key="2">
    <source>
        <dbReference type="Pfam" id="PF09830"/>
    </source>
</evidence>
<organism evidence="4 5">
    <name type="scientific">Phyllosticta citriasiana</name>
    <dbReference type="NCBI Taxonomy" id="595635"/>
    <lineage>
        <taxon>Eukaryota</taxon>
        <taxon>Fungi</taxon>
        <taxon>Dikarya</taxon>
        <taxon>Ascomycota</taxon>
        <taxon>Pezizomycotina</taxon>
        <taxon>Dothideomycetes</taxon>
        <taxon>Dothideomycetes incertae sedis</taxon>
        <taxon>Botryosphaeriales</taxon>
        <taxon>Phyllostictaceae</taxon>
        <taxon>Phyllosticta</taxon>
    </lineage>
</organism>
<dbReference type="SUPFAM" id="SSF54197">
    <property type="entry name" value="HIT-like"/>
    <property type="match status" value="1"/>
</dbReference>
<keyword evidence="5" id="KW-1185">Reference proteome</keyword>
<dbReference type="InterPro" id="IPR009163">
    <property type="entry name" value="Ap4A_phos1/2"/>
</dbReference>
<protein>
    <submittedName>
        <fullName evidence="4">HIT-like domain-containing protein</fullName>
    </submittedName>
</protein>
<dbReference type="InterPro" id="IPR019200">
    <property type="entry name" value="ATP_adenylylTrfase_C"/>
</dbReference>
<dbReference type="Gene3D" id="3.30.428.70">
    <property type="match status" value="1"/>
</dbReference>
<feature type="region of interest" description="Disordered" evidence="1">
    <location>
        <begin position="55"/>
        <end position="74"/>
    </location>
</feature>
<dbReference type="InterPro" id="IPR045759">
    <property type="entry name" value="Ap4A_phos1/2_N"/>
</dbReference>
<dbReference type="InterPro" id="IPR043171">
    <property type="entry name" value="Ap4A_phos1/2-like"/>
</dbReference>
<dbReference type="Proteomes" id="UP001363622">
    <property type="component" value="Unassembled WGS sequence"/>
</dbReference>
<dbReference type="InterPro" id="IPR036265">
    <property type="entry name" value="HIT-like_sf"/>
</dbReference>
<dbReference type="Pfam" id="PF19327">
    <property type="entry name" value="Ap4A_phos_N"/>
    <property type="match status" value="1"/>
</dbReference>
<comment type="caution">
    <text evidence="4">The sequence shown here is derived from an EMBL/GenBank/DDBJ whole genome shotgun (WGS) entry which is preliminary data.</text>
</comment>
<dbReference type="Pfam" id="PF09830">
    <property type="entry name" value="ATP_transf"/>
    <property type="match status" value="1"/>
</dbReference>
<name>A0ABR1KH50_9PEZI</name>
<feature type="domain" description="Ap4A phosphorylase 1/2 N-terminal" evidence="3">
    <location>
        <begin position="6"/>
        <end position="174"/>
    </location>
</feature>
<dbReference type="PANTHER" id="PTHR38420:SF3">
    <property type="entry name" value="5',5'''-P-1,P-4-TETRAPHOSPHATE PHOSPHORYLASE 2"/>
    <property type="match status" value="1"/>
</dbReference>
<evidence type="ECO:0000313" key="4">
    <source>
        <dbReference type="EMBL" id="KAK7514751.1"/>
    </source>
</evidence>
<feature type="domain" description="ATP adenylyltransferase C-terminal" evidence="2">
    <location>
        <begin position="207"/>
        <end position="337"/>
    </location>
</feature>
<gene>
    <name evidence="4" type="ORF">IWZ03DRAFT_313993</name>
</gene>